<dbReference type="FunFam" id="1.10.510.10:FF:000336">
    <property type="entry name" value="Cysteine-rich receptor-like protein kinase 2"/>
    <property type="match status" value="1"/>
</dbReference>
<evidence type="ECO:0000256" key="5">
    <source>
        <dbReference type="SAM" id="MobiDB-lite"/>
    </source>
</evidence>
<evidence type="ECO:0000256" key="3">
    <source>
        <dbReference type="ARBA" id="ARBA00022777"/>
    </source>
</evidence>
<dbReference type="GO" id="GO:0005524">
    <property type="term" value="F:ATP binding"/>
    <property type="evidence" value="ECO:0007669"/>
    <property type="project" value="UniProtKB-KW"/>
</dbReference>
<keyword evidence="1" id="KW-0808">Transferase</keyword>
<reference evidence="7" key="1">
    <citation type="journal article" date="2015" name="Int J Genomics">
        <title>Genome-Wide Identification and Characterization of the LRR-RLK Gene Family in Two Vernicia Species.</title>
        <authorList>
            <person name="Zhu H."/>
            <person name="Wang Y."/>
            <person name="Yin H."/>
            <person name="Gao M."/>
            <person name="Zhang Q."/>
            <person name="Chen Y."/>
        </authorList>
    </citation>
    <scope>NUCLEOTIDE SEQUENCE</scope>
</reference>
<dbReference type="PROSITE" id="PS00108">
    <property type="entry name" value="PROTEIN_KINASE_ST"/>
    <property type="match status" value="1"/>
</dbReference>
<evidence type="ECO:0000259" key="6">
    <source>
        <dbReference type="PROSITE" id="PS50011"/>
    </source>
</evidence>
<evidence type="ECO:0000256" key="1">
    <source>
        <dbReference type="ARBA" id="ARBA00022679"/>
    </source>
</evidence>
<dbReference type="SMART" id="SM00220">
    <property type="entry name" value="S_TKc"/>
    <property type="match status" value="1"/>
</dbReference>
<keyword evidence="4" id="KW-0067">ATP-binding</keyword>
<evidence type="ECO:0000256" key="4">
    <source>
        <dbReference type="ARBA" id="ARBA00022840"/>
    </source>
</evidence>
<evidence type="ECO:0000313" key="7">
    <source>
        <dbReference type="EMBL" id="AMM42959.1"/>
    </source>
</evidence>
<name>A0A140G4I7_9ROSI</name>
<dbReference type="SUPFAM" id="SSF56112">
    <property type="entry name" value="Protein kinase-like (PK-like)"/>
    <property type="match status" value="1"/>
</dbReference>
<feature type="compositionally biased region" description="Low complexity" evidence="5">
    <location>
        <begin position="210"/>
        <end position="225"/>
    </location>
</feature>
<organism evidence="7">
    <name type="scientific">Vernicia montana</name>
    <dbReference type="NCBI Taxonomy" id="316732"/>
    <lineage>
        <taxon>Eukaryota</taxon>
        <taxon>Viridiplantae</taxon>
        <taxon>Streptophyta</taxon>
        <taxon>Embryophyta</taxon>
        <taxon>Tracheophyta</taxon>
        <taxon>Spermatophyta</taxon>
        <taxon>Magnoliopsida</taxon>
        <taxon>eudicotyledons</taxon>
        <taxon>Gunneridae</taxon>
        <taxon>Pentapetalae</taxon>
        <taxon>rosids</taxon>
        <taxon>fabids</taxon>
        <taxon>Malpighiales</taxon>
        <taxon>Euphorbiaceae</taxon>
        <taxon>Crotonoideae</taxon>
        <taxon>Aleuritideae</taxon>
        <taxon>Vernicia</taxon>
    </lineage>
</organism>
<dbReference type="Pfam" id="PF07714">
    <property type="entry name" value="PK_Tyr_Ser-Thr"/>
    <property type="match status" value="1"/>
</dbReference>
<feature type="region of interest" description="Disordered" evidence="5">
    <location>
        <begin position="206"/>
        <end position="231"/>
    </location>
</feature>
<proteinExistence type="evidence at transcript level"/>
<dbReference type="InterPro" id="IPR001245">
    <property type="entry name" value="Ser-Thr/Tyr_kinase_cat_dom"/>
</dbReference>
<dbReference type="InterPro" id="IPR000719">
    <property type="entry name" value="Prot_kinase_dom"/>
</dbReference>
<keyword evidence="3" id="KW-0418">Kinase</keyword>
<protein>
    <submittedName>
        <fullName evidence="7">LRR-RLK</fullName>
    </submittedName>
</protein>
<dbReference type="EMBL" id="KT805707">
    <property type="protein sequence ID" value="AMM42959.1"/>
    <property type="molecule type" value="mRNA"/>
</dbReference>
<dbReference type="PANTHER" id="PTHR47973">
    <property type="entry name" value="CYSTEINE-RICH RECEPTOR-LIKE PROTEIN KINASE 3"/>
    <property type="match status" value="1"/>
</dbReference>
<dbReference type="AlphaFoldDB" id="A0A140G4I7"/>
<keyword evidence="2" id="KW-0547">Nucleotide-binding</keyword>
<dbReference type="InterPro" id="IPR052059">
    <property type="entry name" value="CR_Ser/Thr_kinase"/>
</dbReference>
<dbReference type="GO" id="GO:0004672">
    <property type="term" value="F:protein kinase activity"/>
    <property type="evidence" value="ECO:0007669"/>
    <property type="project" value="InterPro"/>
</dbReference>
<dbReference type="Gene3D" id="1.10.510.10">
    <property type="entry name" value="Transferase(Phosphotransferase) domain 1"/>
    <property type="match status" value="1"/>
</dbReference>
<feature type="domain" description="Protein kinase" evidence="6">
    <location>
        <begin position="1"/>
        <end position="195"/>
    </location>
</feature>
<dbReference type="PROSITE" id="PS50011">
    <property type="entry name" value="PROTEIN_KINASE_DOM"/>
    <property type="match status" value="1"/>
</dbReference>
<sequence>MRFSWEARKEISLGVARGLAYLHEEAEPQILHRDIKASNILLDQNFMPKVADFGLSRLLLDEASHVSTRVAGTLGYLAPEYAITGHLTRKSDVYSFGVLLLEIISGRSAMDYDLELGEHYIVQKAWEAYKNNKLVHVVDPTLNMNFPKEEAVRFLMVSLLCVQENVKLRPQMSTAVKIMNNETDVRDVNISQPGLVSNLRDIRLQKKNTSESTSSDRGSTSTHSTHIFNSL</sequence>
<dbReference type="InterPro" id="IPR011009">
    <property type="entry name" value="Kinase-like_dom_sf"/>
</dbReference>
<evidence type="ECO:0000256" key="2">
    <source>
        <dbReference type="ARBA" id="ARBA00022741"/>
    </source>
</evidence>
<accession>A0A140G4I7</accession>
<dbReference type="InterPro" id="IPR008271">
    <property type="entry name" value="Ser/Thr_kinase_AS"/>
</dbReference>